<dbReference type="Proteomes" id="UP000680670">
    <property type="component" value="Unassembled WGS sequence"/>
</dbReference>
<reference evidence="2 3" key="1">
    <citation type="submission" date="2021-03" db="EMBL/GenBank/DDBJ databases">
        <title>Antimicrobial resistance genes in bacteria isolated from Japanese honey, and their potential for conferring macrolide and lincosamide resistance in the American foulbrood pathogen Paenibacillus larvae.</title>
        <authorList>
            <person name="Okamoto M."/>
            <person name="Kumagai M."/>
            <person name="Kanamori H."/>
            <person name="Takamatsu D."/>
        </authorList>
    </citation>
    <scope>NUCLEOTIDE SEQUENCE [LARGE SCALE GENOMIC DNA]</scope>
    <source>
        <strain evidence="2 3">J6TS1</strain>
    </source>
</reference>
<keyword evidence="1" id="KW-0812">Transmembrane</keyword>
<sequence length="225" mass="25154">MDAFFQNDGSHVGEAVMIKTKAEFLQRLKFLLHHHPDEAAIVAEIEGHMDELIKECGLPEQEAITIVQSQIGTPEELTSQFRYVSSKEFQSTKKMFIIVNILFFAGGGLLALGTNFSVLLHMFWEVLVQSSWIILIGYSGYWAFMGYEIGKEYGAKGESLLRRTMGAAIVPNILLMIITLLGILPSELFHSLLQSSFLIGCLTATAFFFPISKAGYYIGVRKVFD</sequence>
<evidence type="ECO:0000313" key="2">
    <source>
        <dbReference type="EMBL" id="GIN95258.1"/>
    </source>
</evidence>
<feature type="transmembrane region" description="Helical" evidence="1">
    <location>
        <begin position="95"/>
        <end position="120"/>
    </location>
</feature>
<keyword evidence="1" id="KW-1133">Transmembrane helix</keyword>
<evidence type="ECO:0000313" key="3">
    <source>
        <dbReference type="Proteomes" id="UP000680670"/>
    </source>
</evidence>
<proteinExistence type="predicted"/>
<comment type="caution">
    <text evidence="2">The sequence shown here is derived from an EMBL/GenBank/DDBJ whole genome shotgun (WGS) entry which is preliminary data.</text>
</comment>
<feature type="transmembrane region" description="Helical" evidence="1">
    <location>
        <begin position="196"/>
        <end position="219"/>
    </location>
</feature>
<protein>
    <submittedName>
        <fullName evidence="2">Uncharacterized protein</fullName>
    </submittedName>
</protein>
<gene>
    <name evidence="2" type="ORF">J6TS1_11280</name>
</gene>
<feature type="transmembrane region" description="Helical" evidence="1">
    <location>
        <begin position="126"/>
        <end position="144"/>
    </location>
</feature>
<dbReference type="EMBL" id="BORJ01000002">
    <property type="protein sequence ID" value="GIN95258.1"/>
    <property type="molecule type" value="Genomic_DNA"/>
</dbReference>
<evidence type="ECO:0000256" key="1">
    <source>
        <dbReference type="SAM" id="Phobius"/>
    </source>
</evidence>
<accession>A0ABQ4KT88</accession>
<feature type="transmembrane region" description="Helical" evidence="1">
    <location>
        <begin position="165"/>
        <end position="184"/>
    </location>
</feature>
<organism evidence="2 3">
    <name type="scientific">Siminovitchia terrae</name>
    <name type="common">Bacillus terrae</name>
    <dbReference type="NCBI Taxonomy" id="1914933"/>
    <lineage>
        <taxon>Bacteria</taxon>
        <taxon>Bacillati</taxon>
        <taxon>Bacillota</taxon>
        <taxon>Bacilli</taxon>
        <taxon>Bacillales</taxon>
        <taxon>Bacillaceae</taxon>
        <taxon>Siminovitchia</taxon>
    </lineage>
</organism>
<keyword evidence="1" id="KW-0472">Membrane</keyword>
<keyword evidence="3" id="KW-1185">Reference proteome</keyword>
<name>A0ABQ4KT88_SIMTE</name>